<keyword evidence="2" id="KW-0413">Isomerase</keyword>
<dbReference type="PANTHER" id="PTHR21600">
    <property type="entry name" value="MITOCHONDRIAL RNA PSEUDOURIDINE SYNTHASE"/>
    <property type="match status" value="1"/>
</dbReference>
<dbReference type="Gene3D" id="3.30.2350.10">
    <property type="entry name" value="Pseudouridine synthase"/>
    <property type="match status" value="1"/>
</dbReference>
<evidence type="ECO:0000259" key="3">
    <source>
        <dbReference type="Pfam" id="PF00849"/>
    </source>
</evidence>
<dbReference type="Pfam" id="PF00849">
    <property type="entry name" value="PseudoU_synth_2"/>
    <property type="match status" value="1"/>
</dbReference>
<sequence length="273" mass="29613">MSSHPLDPPAAPARPNRPALDLEARLLHRDGLLLILDKPAGVPVHRGPKGDRPGEINLEQFFDQLMFGLPRAPSLAHRLDKDTSGCLVLGRHRKALEKLGLLFKQGKVDKTYWAVVEGEPAGDAGEIDLALGRLDESRGWWMKADPAGLPSRTLWRVLGRGADQATGAPIAWLALEPITGRTHQLRVHCQAMGWPILGDPIYGSAPRAGGPPLHLHSREIVVPMSKNKEPVRAVAPAPPHMRERLRACGWEGVEMPSASAPLPAPGEGVEGRR</sequence>
<dbReference type="InterPro" id="IPR006145">
    <property type="entry name" value="PsdUridine_synth_RsuA/RluA"/>
</dbReference>
<dbReference type="InterPro" id="IPR006224">
    <property type="entry name" value="PsdUridine_synth_RluA-like_CS"/>
</dbReference>
<accession>A0AAU7JED1</accession>
<dbReference type="GO" id="GO:0140098">
    <property type="term" value="F:catalytic activity, acting on RNA"/>
    <property type="evidence" value="ECO:0007669"/>
    <property type="project" value="UniProtKB-ARBA"/>
</dbReference>
<dbReference type="CDD" id="cd02869">
    <property type="entry name" value="PseudoU_synth_RluA_like"/>
    <property type="match status" value="1"/>
</dbReference>
<dbReference type="RefSeq" id="WP_406855400.1">
    <property type="nucleotide sequence ID" value="NZ_CP157484.1"/>
</dbReference>
<dbReference type="PANTHER" id="PTHR21600:SF44">
    <property type="entry name" value="RIBOSOMAL LARGE SUBUNIT PSEUDOURIDINE SYNTHASE D"/>
    <property type="match status" value="1"/>
</dbReference>
<evidence type="ECO:0000256" key="1">
    <source>
        <dbReference type="ARBA" id="ARBA00010876"/>
    </source>
</evidence>
<dbReference type="SUPFAM" id="SSF55120">
    <property type="entry name" value="Pseudouridine synthase"/>
    <property type="match status" value="1"/>
</dbReference>
<comment type="similarity">
    <text evidence="1">Belongs to the pseudouridine synthase RluA family.</text>
</comment>
<evidence type="ECO:0000256" key="2">
    <source>
        <dbReference type="ARBA" id="ARBA00023235"/>
    </source>
</evidence>
<dbReference type="InterPro" id="IPR050188">
    <property type="entry name" value="RluA_PseudoU_synthase"/>
</dbReference>
<dbReference type="GO" id="GO:0009982">
    <property type="term" value="F:pseudouridine synthase activity"/>
    <property type="evidence" value="ECO:0007669"/>
    <property type="project" value="InterPro"/>
</dbReference>
<dbReference type="PROSITE" id="PS01129">
    <property type="entry name" value="PSI_RLU"/>
    <property type="match status" value="1"/>
</dbReference>
<dbReference type="GO" id="GO:0000455">
    <property type="term" value="P:enzyme-directed rRNA pseudouridine synthesis"/>
    <property type="evidence" value="ECO:0007669"/>
    <property type="project" value="TreeGrafter"/>
</dbReference>
<dbReference type="InterPro" id="IPR020103">
    <property type="entry name" value="PsdUridine_synth_cat_dom_sf"/>
</dbReference>
<dbReference type="GO" id="GO:0003723">
    <property type="term" value="F:RNA binding"/>
    <property type="evidence" value="ECO:0007669"/>
    <property type="project" value="InterPro"/>
</dbReference>
<dbReference type="AlphaFoldDB" id="A0AAU7JED1"/>
<reference evidence="4" key="1">
    <citation type="submission" date="2024-05" db="EMBL/GenBank/DDBJ databases">
        <authorList>
            <person name="Kim S."/>
            <person name="Heo J."/>
            <person name="Choi H."/>
            <person name="Choi Y."/>
            <person name="Kwon S.-W."/>
            <person name="Kim Y."/>
        </authorList>
    </citation>
    <scope>NUCLEOTIDE SEQUENCE</scope>
    <source>
        <strain evidence="4">KACC 23698</strain>
    </source>
</reference>
<proteinExistence type="inferred from homology"/>
<organism evidence="4">
    <name type="scientific">Alsobacter sp. KACC 23698</name>
    <dbReference type="NCBI Taxonomy" id="3149229"/>
    <lineage>
        <taxon>Bacteria</taxon>
        <taxon>Pseudomonadati</taxon>
        <taxon>Pseudomonadota</taxon>
        <taxon>Alphaproteobacteria</taxon>
        <taxon>Hyphomicrobiales</taxon>
        <taxon>Alsobacteraceae</taxon>
        <taxon>Alsobacter</taxon>
    </lineage>
</organism>
<dbReference type="EMBL" id="CP157484">
    <property type="protein sequence ID" value="XBO38560.1"/>
    <property type="molecule type" value="Genomic_DNA"/>
</dbReference>
<name>A0AAU7JED1_9HYPH</name>
<gene>
    <name evidence="4" type="ORF">ABEG18_23145</name>
</gene>
<feature type="domain" description="Pseudouridine synthase RsuA/RluA-like" evidence="3">
    <location>
        <begin position="33"/>
        <end position="191"/>
    </location>
</feature>
<evidence type="ECO:0000313" key="4">
    <source>
        <dbReference type="EMBL" id="XBO38560.1"/>
    </source>
</evidence>
<protein>
    <submittedName>
        <fullName evidence="4">RNA pseudouridine synthase</fullName>
    </submittedName>
</protein>